<dbReference type="Proteomes" id="UP000242818">
    <property type="component" value="Unassembled WGS sequence"/>
</dbReference>
<reference evidence="7 8" key="1">
    <citation type="submission" date="2016-08" db="EMBL/GenBank/DDBJ databases">
        <authorList>
            <person name="Seilhamer J.J."/>
        </authorList>
    </citation>
    <scope>NUCLEOTIDE SEQUENCE [LARGE SCALE GENOMIC DNA]</scope>
    <source>
        <strain evidence="7 8">A37T2</strain>
    </source>
</reference>
<gene>
    <name evidence="7" type="ORF">GA0116948_11348</name>
</gene>
<dbReference type="Gene3D" id="3.55.50.30">
    <property type="match status" value="1"/>
</dbReference>
<dbReference type="InterPro" id="IPR037066">
    <property type="entry name" value="Plug_dom_sf"/>
</dbReference>
<evidence type="ECO:0000256" key="4">
    <source>
        <dbReference type="PROSITE-ProRule" id="PRU01360"/>
    </source>
</evidence>
<proteinExistence type="inferred from homology"/>
<feature type="domain" description="Secretin/TonB short N-terminal" evidence="6">
    <location>
        <begin position="46"/>
        <end position="99"/>
    </location>
</feature>
<evidence type="ECO:0000256" key="2">
    <source>
        <dbReference type="ARBA" id="ARBA00023136"/>
    </source>
</evidence>
<dbReference type="AlphaFoldDB" id="A0A1C4FC24"/>
<dbReference type="InterPro" id="IPR011662">
    <property type="entry name" value="Secretin/TonB_short_N"/>
</dbReference>
<keyword evidence="4" id="KW-1134">Transmembrane beta strand</keyword>
<dbReference type="GO" id="GO:0009279">
    <property type="term" value="C:cell outer membrane"/>
    <property type="evidence" value="ECO:0007669"/>
    <property type="project" value="UniProtKB-SubCell"/>
</dbReference>
<evidence type="ECO:0000256" key="1">
    <source>
        <dbReference type="ARBA" id="ARBA00022448"/>
    </source>
</evidence>
<dbReference type="SUPFAM" id="SSF49464">
    <property type="entry name" value="Carboxypeptidase regulatory domain-like"/>
    <property type="match status" value="1"/>
</dbReference>
<name>A0A1C4FC24_9BACT</name>
<evidence type="ECO:0000313" key="8">
    <source>
        <dbReference type="Proteomes" id="UP000242818"/>
    </source>
</evidence>
<keyword evidence="1 4" id="KW-0813">Transport</keyword>
<dbReference type="Gene3D" id="2.170.130.10">
    <property type="entry name" value="TonB-dependent receptor, plug domain"/>
    <property type="match status" value="1"/>
</dbReference>
<keyword evidence="4" id="KW-0812">Transmembrane</keyword>
<dbReference type="InterPro" id="IPR023997">
    <property type="entry name" value="TonB-dep_OMP_SusC/RagA_CS"/>
</dbReference>
<dbReference type="PROSITE" id="PS52016">
    <property type="entry name" value="TONB_DEPENDENT_REC_3"/>
    <property type="match status" value="1"/>
</dbReference>
<keyword evidence="5" id="KW-0732">Signal</keyword>
<dbReference type="SUPFAM" id="SSF56935">
    <property type="entry name" value="Porins"/>
    <property type="match status" value="1"/>
</dbReference>
<comment type="similarity">
    <text evidence="4">Belongs to the TonB-dependent receptor family.</text>
</comment>
<dbReference type="Pfam" id="PF13715">
    <property type="entry name" value="CarbopepD_reg_2"/>
    <property type="match status" value="1"/>
</dbReference>
<dbReference type="InterPro" id="IPR012910">
    <property type="entry name" value="Plug_dom"/>
</dbReference>
<organism evidence="7 8">
    <name type="scientific">Chitinophaga costaii</name>
    <dbReference type="NCBI Taxonomy" id="1335309"/>
    <lineage>
        <taxon>Bacteria</taxon>
        <taxon>Pseudomonadati</taxon>
        <taxon>Bacteroidota</taxon>
        <taxon>Chitinophagia</taxon>
        <taxon>Chitinophagales</taxon>
        <taxon>Chitinophagaceae</taxon>
        <taxon>Chitinophaga</taxon>
    </lineage>
</organism>
<keyword evidence="2 4" id="KW-0472">Membrane</keyword>
<sequence>MKMNFFLILAFCMQVSAKGISQQISLTLKAASLEKALTVIKQQSNYHFFYDAQLLKEAAPVTVQLKNVSLQEALQQCMAGQPFSWHVDEENKLVVIGKKPPASFTNEPGATVSVSGTVLDDQQHPVPGATVVLRPFNKGTITSEKGEFIIRGVSPGDYILVVSSVGYVALERSIKVGSDAVQLKIFLKPDVKMLDSVVIGYGVTTQRTKTEAIASISSKQLLEDHSSISVSDMLSGKLPGLYALKSGGAPGAGSTLYIRGLSTFNNSDPLVVIDGIPDRSLDDLNANDVETISILKDAAAISVYGARAANGVILVTTKKGRSNKTSITFTANAINQRPTQYYKQVNSYQYAQLFNESLQNEGLYQPGQGIGFTDEQVQLYKNGTDPNRYPNTNWIKDVLAPSIWQKSYNLAAAGGSETTHFYLSGGYTKNEGLIPVENYSRYNLRSNVDAQIAKGLKVSMNLSGSFSKDNSEAVYGSEYIINNLYETPPTRVLQFTNGLYASVPEQRGNSYLQSRGNSGYWRTNNNIFNSLVTLQYDLPWIKGLSIKGNGAYDKSYSFSKRFATPFDMYTLDDDDQYTQVPAYPTAPFLTEYFTQDQRLTLEGGMQYDGAFKQHNVTGMLLYTQTNGSSDNFSTRREGFVSSSLSQLNLGDPTRATNNGSGSQSARRGIVGRFQYNYDERYLFQFNFRYDGSDIFPPGHRYGFFPSFSAGWVISEEPFMKHASGVLDFLKLRASWGQLGNDRVNPYQFLTTYALGTSSGYSLGGPTPTFYQTLTPNILPNPSFTWERAVIANVGIEAHVKQDLLTVEADYFIKRTKDILTPPTAQVPSVLGISLSDENNGVVQTSGFEITLGHTNHLGRFTYSIAPNISFSRNRIVNYPESKSIPEWQKVSGKNIRFWNNTVGNAPTLYRSSGLYQTQDDVTKGPTPLYPSVAAGDIRYKDLDGDGVLTHNDATVSNANFFPQIQYGIRLSASYSGLDLNIQLQGTGNVVGYGYVDLPASTQLLDRWTPTHTNATYPRLWYNNQNNTVYSDYWVRNTAYMRLKNMELAYNLPSAILQHIHAKGLRFAVSTNNLLTFTHFKLFDPEGAGQVRDPLMKSFTAGASLQF</sequence>
<evidence type="ECO:0000313" key="7">
    <source>
        <dbReference type="EMBL" id="SCC53432.1"/>
    </source>
</evidence>
<dbReference type="STRING" id="1335309.GA0116948_11348"/>
<dbReference type="Gene3D" id="2.60.40.1120">
    <property type="entry name" value="Carboxypeptidase-like, regulatory domain"/>
    <property type="match status" value="1"/>
</dbReference>
<dbReference type="Pfam" id="PF07660">
    <property type="entry name" value="STN"/>
    <property type="match status" value="1"/>
</dbReference>
<dbReference type="NCBIfam" id="TIGR04057">
    <property type="entry name" value="SusC_RagA_signa"/>
    <property type="match status" value="1"/>
</dbReference>
<dbReference type="NCBIfam" id="TIGR04056">
    <property type="entry name" value="OMP_RagA_SusC"/>
    <property type="match status" value="1"/>
</dbReference>
<dbReference type="SMART" id="SM00965">
    <property type="entry name" value="STN"/>
    <property type="match status" value="1"/>
</dbReference>
<dbReference type="InterPro" id="IPR023996">
    <property type="entry name" value="TonB-dep_OMP_SusC/RagA"/>
</dbReference>
<dbReference type="Pfam" id="PF07715">
    <property type="entry name" value="Plug"/>
    <property type="match status" value="1"/>
</dbReference>
<dbReference type="InterPro" id="IPR008969">
    <property type="entry name" value="CarboxyPept-like_regulatory"/>
</dbReference>
<comment type="subcellular location">
    <subcellularLocation>
        <location evidence="4">Cell outer membrane</location>
        <topology evidence="4">Multi-pass membrane protein</topology>
    </subcellularLocation>
</comment>
<accession>A0A1C4FC24</accession>
<keyword evidence="3 4" id="KW-0998">Cell outer membrane</keyword>
<evidence type="ECO:0000259" key="6">
    <source>
        <dbReference type="SMART" id="SM00965"/>
    </source>
</evidence>
<feature type="signal peptide" evidence="5">
    <location>
        <begin position="1"/>
        <end position="17"/>
    </location>
</feature>
<evidence type="ECO:0000256" key="5">
    <source>
        <dbReference type="SAM" id="SignalP"/>
    </source>
</evidence>
<evidence type="ECO:0000256" key="3">
    <source>
        <dbReference type="ARBA" id="ARBA00023237"/>
    </source>
</evidence>
<dbReference type="RefSeq" id="WP_165798518.1">
    <property type="nucleotide sequence ID" value="NZ_FMAR01000013.1"/>
</dbReference>
<dbReference type="EMBL" id="FMAR01000013">
    <property type="protein sequence ID" value="SCC53432.1"/>
    <property type="molecule type" value="Genomic_DNA"/>
</dbReference>
<protein>
    <submittedName>
        <fullName evidence="7">TonB-linked outer membrane protein, SusC/RagA family</fullName>
    </submittedName>
</protein>
<dbReference type="InterPro" id="IPR039426">
    <property type="entry name" value="TonB-dep_rcpt-like"/>
</dbReference>
<keyword evidence="8" id="KW-1185">Reference proteome</keyword>
<feature type="chain" id="PRO_5008691819" evidence="5">
    <location>
        <begin position="18"/>
        <end position="1106"/>
    </location>
</feature>